<comment type="caution">
    <text evidence="11">The sequence shown here is derived from an EMBL/GenBank/DDBJ whole genome shotgun (WGS) entry which is preliminary data.</text>
</comment>
<dbReference type="InterPro" id="IPR042197">
    <property type="entry name" value="Apaf_helical"/>
</dbReference>
<dbReference type="FunFam" id="3.40.50.300:FF:001091">
    <property type="entry name" value="Probable disease resistance protein At1g61300"/>
    <property type="match status" value="1"/>
</dbReference>
<dbReference type="Proteomes" id="UP001454036">
    <property type="component" value="Unassembled WGS sequence"/>
</dbReference>
<evidence type="ECO:0000259" key="8">
    <source>
        <dbReference type="Pfam" id="PF18052"/>
    </source>
</evidence>
<feature type="domain" description="Disease resistance protein winged helix" evidence="9">
    <location>
        <begin position="419"/>
        <end position="489"/>
    </location>
</feature>
<organism evidence="11 12">
    <name type="scientific">Lithospermum erythrorhizon</name>
    <name type="common">Purple gromwell</name>
    <name type="synonym">Lithospermum officinale var. erythrorhizon</name>
    <dbReference type="NCBI Taxonomy" id="34254"/>
    <lineage>
        <taxon>Eukaryota</taxon>
        <taxon>Viridiplantae</taxon>
        <taxon>Streptophyta</taxon>
        <taxon>Embryophyta</taxon>
        <taxon>Tracheophyta</taxon>
        <taxon>Spermatophyta</taxon>
        <taxon>Magnoliopsida</taxon>
        <taxon>eudicotyledons</taxon>
        <taxon>Gunneridae</taxon>
        <taxon>Pentapetalae</taxon>
        <taxon>asterids</taxon>
        <taxon>lamiids</taxon>
        <taxon>Boraginales</taxon>
        <taxon>Boraginaceae</taxon>
        <taxon>Boraginoideae</taxon>
        <taxon>Lithospermeae</taxon>
        <taxon>Lithospermum</taxon>
    </lineage>
</organism>
<comment type="similarity">
    <text evidence="1">Belongs to the disease resistance NB-LRR family.</text>
</comment>
<dbReference type="GO" id="GO:0043531">
    <property type="term" value="F:ADP binding"/>
    <property type="evidence" value="ECO:0007669"/>
    <property type="project" value="InterPro"/>
</dbReference>
<evidence type="ECO:0000259" key="10">
    <source>
        <dbReference type="Pfam" id="PF23598"/>
    </source>
</evidence>
<dbReference type="InterPro" id="IPR002182">
    <property type="entry name" value="NB-ARC"/>
</dbReference>
<protein>
    <submittedName>
        <fullName evidence="11">Antimicrobial response protein</fullName>
    </submittedName>
</protein>
<evidence type="ECO:0000313" key="11">
    <source>
        <dbReference type="EMBL" id="GAA0149616.1"/>
    </source>
</evidence>
<dbReference type="InterPro" id="IPR032675">
    <property type="entry name" value="LRR_dom_sf"/>
</dbReference>
<dbReference type="InterPro" id="IPR036388">
    <property type="entry name" value="WH-like_DNA-bd_sf"/>
</dbReference>
<evidence type="ECO:0000256" key="1">
    <source>
        <dbReference type="ARBA" id="ARBA00008894"/>
    </source>
</evidence>
<evidence type="ECO:0000256" key="4">
    <source>
        <dbReference type="ARBA" id="ARBA00022741"/>
    </source>
</evidence>
<dbReference type="Gene3D" id="3.40.50.300">
    <property type="entry name" value="P-loop containing nucleotide triphosphate hydrolases"/>
    <property type="match status" value="1"/>
</dbReference>
<sequence length="948" mass="109506">MASIVSVVLNNLSILIRQEIEFLGGLGADLLVEDHPEVRSWVGQVRDVAYDVEDVLDEFVMRCTCRRSTTWYGVLRKMYTKSVGAIKARHEIATRIQEIKKRIKNISDAHNRYKIQYQSILPEASSLSYSHRNTMQYDKRGDTLLLEEADLVGIEVPKVELTNLILNVDARLNVISVVGMGGLGKTTLVKTVYDDDFVKTKFGHHVWITISESFKLEELFKDVIRQLFSEENRECPEDVDGMEINRLKRVVKDFLQTKKYIVVFDDVWQRTHWDAIHLAFPRNQFGSRVVITTRNLELGKAVSVTESRGFVYSLRPLPNPEAMQLFCRKAFSGRTSCPRDLIGICEQILRACQGLPLAVEVIGSVLSTRRHKKDWELFYNSLGTEMKRNSQLDPMMKLLSLSYYDLPNHVKICFLYLSIFPEDAIIWNNNLAELWIVEGFVDSVNGMTVEEVANRYLNELVDRCLVQVALTDKQGRIKAIRVHDIIRHIILLKASEQNITTIFRGQEGMSFPNNVRRLALHGSINDHSEHAQSYCKSILSLILWKYIGGNISEPCLSSLLSHGRKLLKVLDLTDAELERIPDEIFKLFHLRYLNLDNTKVKYVPKSIGMLRYVRTLTLSETHVTELPAEVQKLQHLRHLILGRLHPEPFLETFEQVQGVKASFRIGNLKSLQQLIYIEAVQVKNIRTVTEIAKLVHLRILGITKLKREDGKELCFSFGNLTELCELIVYSANEEEVIDFRHFKSSDLPRIEKLILVGRLEKYPEWISSLVRLTRIDLRYSKLSDEPLECLHDLPNLVILNLTWAYQGESLSFKAGGFPRLNNLHLRFLQELRYVTIEENAMPFLQQLLIRDCLSMEDLPVGIENLMRLQELEFSNMSNDFLTNLDKQREACKKLKIPRVVISSYTDGRCFTNCPNFINSLVIIRRRFRLVARRMQIDVCMLHFSVCIH</sequence>
<evidence type="ECO:0000256" key="6">
    <source>
        <dbReference type="ARBA" id="ARBA00022840"/>
    </source>
</evidence>
<dbReference type="InterPro" id="IPR038005">
    <property type="entry name" value="RX-like_CC"/>
</dbReference>
<evidence type="ECO:0000313" key="12">
    <source>
        <dbReference type="Proteomes" id="UP001454036"/>
    </source>
</evidence>
<dbReference type="InterPro" id="IPR027417">
    <property type="entry name" value="P-loop_NTPase"/>
</dbReference>
<dbReference type="Gene3D" id="1.10.10.10">
    <property type="entry name" value="Winged helix-like DNA-binding domain superfamily/Winged helix DNA-binding domain"/>
    <property type="match status" value="1"/>
</dbReference>
<dbReference type="FunFam" id="1.10.10.10:FF:000322">
    <property type="entry name" value="Probable disease resistance protein At1g63360"/>
    <property type="match status" value="1"/>
</dbReference>
<evidence type="ECO:0000256" key="5">
    <source>
        <dbReference type="ARBA" id="ARBA00022821"/>
    </source>
</evidence>
<dbReference type="PANTHER" id="PTHR23155:SF1205">
    <property type="entry name" value="DISEASE RESISTANCE PROTEIN RPM1"/>
    <property type="match status" value="1"/>
</dbReference>
<reference evidence="11 12" key="1">
    <citation type="submission" date="2024-01" db="EMBL/GenBank/DDBJ databases">
        <title>The complete chloroplast genome sequence of Lithospermum erythrorhizon: insights into the phylogenetic relationship among Boraginaceae species and the maternal lineages of purple gromwells.</title>
        <authorList>
            <person name="Okada T."/>
            <person name="Watanabe K."/>
        </authorList>
    </citation>
    <scope>NUCLEOTIDE SEQUENCE [LARGE SCALE GENOMIC DNA]</scope>
</reference>
<dbReference type="InterPro" id="IPR058922">
    <property type="entry name" value="WHD_DRP"/>
</dbReference>
<dbReference type="Pfam" id="PF18052">
    <property type="entry name" value="Rx_N"/>
    <property type="match status" value="1"/>
</dbReference>
<evidence type="ECO:0000259" key="7">
    <source>
        <dbReference type="Pfam" id="PF00931"/>
    </source>
</evidence>
<accession>A0AAV3PG06</accession>
<dbReference type="GO" id="GO:0051607">
    <property type="term" value="P:defense response to virus"/>
    <property type="evidence" value="ECO:0007669"/>
    <property type="project" value="UniProtKB-ARBA"/>
</dbReference>
<dbReference type="Pfam" id="PF23559">
    <property type="entry name" value="WHD_DRP"/>
    <property type="match status" value="1"/>
</dbReference>
<evidence type="ECO:0000259" key="9">
    <source>
        <dbReference type="Pfam" id="PF23559"/>
    </source>
</evidence>
<dbReference type="GO" id="GO:0098542">
    <property type="term" value="P:defense response to other organism"/>
    <property type="evidence" value="ECO:0007669"/>
    <property type="project" value="TreeGrafter"/>
</dbReference>
<dbReference type="CDD" id="cd14798">
    <property type="entry name" value="RX-CC_like"/>
    <property type="match status" value="1"/>
</dbReference>
<keyword evidence="3" id="KW-0677">Repeat</keyword>
<dbReference type="Gene3D" id="1.20.5.4130">
    <property type="match status" value="1"/>
</dbReference>
<name>A0AAV3PG06_LITER</name>
<dbReference type="GO" id="GO:0005524">
    <property type="term" value="F:ATP binding"/>
    <property type="evidence" value="ECO:0007669"/>
    <property type="project" value="UniProtKB-KW"/>
</dbReference>
<gene>
    <name evidence="11" type="ORF">LIER_08753</name>
</gene>
<dbReference type="Pfam" id="PF00931">
    <property type="entry name" value="NB-ARC"/>
    <property type="match status" value="1"/>
</dbReference>
<feature type="domain" description="Disease resistance R13L4/SHOC-2-like LRR" evidence="10">
    <location>
        <begin position="565"/>
        <end position="875"/>
    </location>
</feature>
<dbReference type="SUPFAM" id="SSF52058">
    <property type="entry name" value="L domain-like"/>
    <property type="match status" value="1"/>
</dbReference>
<dbReference type="InterPro" id="IPR044974">
    <property type="entry name" value="Disease_R_plants"/>
</dbReference>
<dbReference type="SUPFAM" id="SSF52540">
    <property type="entry name" value="P-loop containing nucleoside triphosphate hydrolases"/>
    <property type="match status" value="1"/>
</dbReference>
<dbReference type="Gene3D" id="1.10.8.430">
    <property type="entry name" value="Helical domain of apoptotic protease-activating factors"/>
    <property type="match status" value="1"/>
</dbReference>
<dbReference type="InterPro" id="IPR041118">
    <property type="entry name" value="Rx_N"/>
</dbReference>
<feature type="domain" description="Disease resistance N-terminal" evidence="8">
    <location>
        <begin position="34"/>
        <end position="69"/>
    </location>
</feature>
<proteinExistence type="inferred from homology"/>
<keyword evidence="6" id="KW-0067">ATP-binding</keyword>
<dbReference type="PANTHER" id="PTHR23155">
    <property type="entry name" value="DISEASE RESISTANCE PROTEIN RP"/>
    <property type="match status" value="1"/>
</dbReference>
<evidence type="ECO:0000256" key="2">
    <source>
        <dbReference type="ARBA" id="ARBA00022614"/>
    </source>
</evidence>
<evidence type="ECO:0000256" key="3">
    <source>
        <dbReference type="ARBA" id="ARBA00022737"/>
    </source>
</evidence>
<dbReference type="InterPro" id="IPR055414">
    <property type="entry name" value="LRR_R13L4/SHOC2-like"/>
</dbReference>
<dbReference type="Gene3D" id="3.80.10.10">
    <property type="entry name" value="Ribonuclease Inhibitor"/>
    <property type="match status" value="2"/>
</dbReference>
<dbReference type="PRINTS" id="PR00364">
    <property type="entry name" value="DISEASERSIST"/>
</dbReference>
<keyword evidence="12" id="KW-1185">Reference proteome</keyword>
<keyword evidence="4" id="KW-0547">Nucleotide-binding</keyword>
<dbReference type="EMBL" id="BAABME010001438">
    <property type="protein sequence ID" value="GAA0149616.1"/>
    <property type="molecule type" value="Genomic_DNA"/>
</dbReference>
<keyword evidence="2" id="KW-0433">Leucine-rich repeat</keyword>
<dbReference type="AlphaFoldDB" id="A0AAV3PG06"/>
<keyword evidence="5" id="KW-0611">Plant defense</keyword>
<dbReference type="Pfam" id="PF23598">
    <property type="entry name" value="LRR_14"/>
    <property type="match status" value="1"/>
</dbReference>
<feature type="domain" description="NB-ARC" evidence="7">
    <location>
        <begin position="170"/>
        <end position="334"/>
    </location>
</feature>